<dbReference type="EMBL" id="FOHT01000038">
    <property type="protein sequence ID" value="SEU05561.1"/>
    <property type="molecule type" value="Genomic_DNA"/>
</dbReference>
<protein>
    <recommendedName>
        <fullName evidence="11">Membrane protein involved in the export of O-antigen and teichoic acid</fullName>
    </recommendedName>
</protein>
<keyword evidence="4 6" id="KW-1133">Transmembrane helix</keyword>
<dbReference type="KEGG" id="dori:FH5T_21460"/>
<dbReference type="STRING" id="1168034.FH5T_21460"/>
<name>X5DP42_9BACT</name>
<keyword evidence="3 6" id="KW-0812">Transmembrane</keyword>
<feature type="transmembrane region" description="Helical" evidence="6">
    <location>
        <begin position="108"/>
        <end position="127"/>
    </location>
</feature>
<evidence type="ECO:0000313" key="8">
    <source>
        <dbReference type="EMBL" id="SEU05561.1"/>
    </source>
</evidence>
<dbReference type="PANTHER" id="PTHR30250:SF11">
    <property type="entry name" value="O-ANTIGEN TRANSPORTER-RELATED"/>
    <property type="match status" value="1"/>
</dbReference>
<dbReference type="GO" id="GO:0005886">
    <property type="term" value="C:plasma membrane"/>
    <property type="evidence" value="ECO:0007669"/>
    <property type="project" value="UniProtKB-SubCell"/>
</dbReference>
<dbReference type="EMBL" id="CP007451">
    <property type="protein sequence ID" value="AHW62422.1"/>
    <property type="molecule type" value="Genomic_DNA"/>
</dbReference>
<dbReference type="AlphaFoldDB" id="X5DP42"/>
<feature type="transmembrane region" description="Helical" evidence="6">
    <location>
        <begin position="324"/>
        <end position="344"/>
    </location>
</feature>
<keyword evidence="5 6" id="KW-0472">Membrane</keyword>
<evidence type="ECO:0000313" key="9">
    <source>
        <dbReference type="Proteomes" id="UP000023772"/>
    </source>
</evidence>
<dbReference type="InterPro" id="IPR050833">
    <property type="entry name" value="Poly_Biosynth_Transport"/>
</dbReference>
<dbReference type="OrthoDB" id="385011at2"/>
<dbReference type="HOGENOM" id="CLU_044974_1_0_10"/>
<feature type="transmembrane region" description="Helical" evidence="6">
    <location>
        <begin position="12"/>
        <end position="31"/>
    </location>
</feature>
<keyword evidence="2" id="KW-1003">Cell membrane</keyword>
<sequence>MSLKKDLIKVGFSNFIVLISSLVNSFILPTILTIKGYADYKTYILYASFIGFLHFGFVDGINVKYGGIDKRNLNIKEFEDYHTFFILFQIIIVGILSVLSVLINNNYLFFICLAIIPINIQSFFLFFYQAIGEFRIYSLVTIIVPLCNTFITLALLLFKVMNFEAFVFSNIASYYISMIILEIRFFREKKVKPRQSSNNIPQFLTEKIKVFISVLKNHKNIFISGFFIMLGTVLFNLFFNTGRWITKIFTDDEKFAIYSLSLSLIGFIVIFVSAVNKTFYPYLYRNNNLKVLTKLRRILYITSTIALPSYFILKYIILNYLPKYTSALLITAIVITSIPGIFIIKSIYANLYKIEKKESDFLTDTIIYLAIGFLLNISSFLYFKTLTSIAIASVITIYIWTVFPLSFKIISATQRFYELCYIVVVIGSFFTIYWFDLHFIYSSLLSFIFIIGINFVFFREQSLSLLKRSL</sequence>
<proteinExistence type="predicted"/>
<evidence type="ECO:0000256" key="4">
    <source>
        <dbReference type="ARBA" id="ARBA00022989"/>
    </source>
</evidence>
<dbReference type="RefSeq" id="WP_038563061.1">
    <property type="nucleotide sequence ID" value="NZ_FOHT01000038.1"/>
</dbReference>
<reference evidence="7 9" key="1">
    <citation type="submission" date="2014-03" db="EMBL/GenBank/DDBJ databases">
        <title>Complete genome sequence of a deeply braunched marine Bacteroidia bacterium Draconibacterium orientale type strain FH5T.</title>
        <authorList>
            <person name="Li X."/>
            <person name="Wang X."/>
            <person name="Xie Z."/>
            <person name="Du Z."/>
            <person name="Chen G."/>
        </authorList>
    </citation>
    <scope>NUCLEOTIDE SEQUENCE [LARGE SCALE GENOMIC DNA]</scope>
    <source>
        <strain evidence="7 9">FH5</strain>
    </source>
</reference>
<feature type="transmembrane region" description="Helical" evidence="6">
    <location>
        <begin position="221"/>
        <end position="239"/>
    </location>
</feature>
<dbReference type="Proteomes" id="UP000023772">
    <property type="component" value="Chromosome"/>
</dbReference>
<feature type="transmembrane region" description="Helical" evidence="6">
    <location>
        <begin position="365"/>
        <end position="383"/>
    </location>
</feature>
<feature type="transmembrane region" description="Helical" evidence="6">
    <location>
        <begin position="441"/>
        <end position="458"/>
    </location>
</feature>
<evidence type="ECO:0000313" key="7">
    <source>
        <dbReference type="EMBL" id="AHW62422.1"/>
    </source>
</evidence>
<reference evidence="8 10" key="2">
    <citation type="submission" date="2016-10" db="EMBL/GenBank/DDBJ databases">
        <authorList>
            <person name="de Groot N.N."/>
        </authorList>
    </citation>
    <scope>NUCLEOTIDE SEQUENCE [LARGE SCALE GENOMIC DNA]</scope>
    <source>
        <strain evidence="8 10">DSM 25947</strain>
    </source>
</reference>
<evidence type="ECO:0000313" key="10">
    <source>
        <dbReference type="Proteomes" id="UP000181981"/>
    </source>
</evidence>
<keyword evidence="9" id="KW-1185">Reference proteome</keyword>
<evidence type="ECO:0000256" key="1">
    <source>
        <dbReference type="ARBA" id="ARBA00004651"/>
    </source>
</evidence>
<dbReference type="PANTHER" id="PTHR30250">
    <property type="entry name" value="PST FAMILY PREDICTED COLANIC ACID TRANSPORTER"/>
    <property type="match status" value="1"/>
</dbReference>
<dbReference type="eggNOG" id="COG2244">
    <property type="taxonomic scope" value="Bacteria"/>
</dbReference>
<feature type="transmembrane region" description="Helical" evidence="6">
    <location>
        <begin position="419"/>
        <end position="435"/>
    </location>
</feature>
<feature type="transmembrane region" description="Helical" evidence="6">
    <location>
        <begin position="139"/>
        <end position="160"/>
    </location>
</feature>
<comment type="subcellular location">
    <subcellularLocation>
        <location evidence="1">Cell membrane</location>
        <topology evidence="1">Multi-pass membrane protein</topology>
    </subcellularLocation>
</comment>
<evidence type="ECO:0000256" key="3">
    <source>
        <dbReference type="ARBA" id="ARBA00022692"/>
    </source>
</evidence>
<accession>X5DP42</accession>
<evidence type="ECO:0008006" key="11">
    <source>
        <dbReference type="Google" id="ProtNLM"/>
    </source>
</evidence>
<feature type="transmembrane region" description="Helical" evidence="6">
    <location>
        <begin position="84"/>
        <end position="102"/>
    </location>
</feature>
<evidence type="ECO:0000256" key="5">
    <source>
        <dbReference type="ARBA" id="ARBA00023136"/>
    </source>
</evidence>
<feature type="transmembrane region" description="Helical" evidence="6">
    <location>
        <begin position="389"/>
        <end position="407"/>
    </location>
</feature>
<evidence type="ECO:0000256" key="2">
    <source>
        <dbReference type="ARBA" id="ARBA00022475"/>
    </source>
</evidence>
<gene>
    <name evidence="7" type="ORF">FH5T_21460</name>
    <name evidence="8" type="ORF">SAMN05444285_13826</name>
</gene>
<evidence type="ECO:0000256" key="6">
    <source>
        <dbReference type="SAM" id="Phobius"/>
    </source>
</evidence>
<feature type="transmembrane region" description="Helical" evidence="6">
    <location>
        <begin position="297"/>
        <end position="318"/>
    </location>
</feature>
<feature type="transmembrane region" description="Helical" evidence="6">
    <location>
        <begin position="255"/>
        <end position="276"/>
    </location>
</feature>
<feature type="transmembrane region" description="Helical" evidence="6">
    <location>
        <begin position="166"/>
        <end position="186"/>
    </location>
</feature>
<organism evidence="8 10">
    <name type="scientific">Draconibacterium orientale</name>
    <dbReference type="NCBI Taxonomy" id="1168034"/>
    <lineage>
        <taxon>Bacteria</taxon>
        <taxon>Pseudomonadati</taxon>
        <taxon>Bacteroidota</taxon>
        <taxon>Bacteroidia</taxon>
        <taxon>Marinilabiliales</taxon>
        <taxon>Prolixibacteraceae</taxon>
        <taxon>Draconibacterium</taxon>
    </lineage>
</organism>
<dbReference type="Proteomes" id="UP000181981">
    <property type="component" value="Unassembled WGS sequence"/>
</dbReference>
<feature type="transmembrane region" description="Helical" evidence="6">
    <location>
        <begin position="43"/>
        <end position="63"/>
    </location>
</feature>